<dbReference type="GO" id="GO:0006355">
    <property type="term" value="P:regulation of DNA-templated transcription"/>
    <property type="evidence" value="ECO:0007669"/>
    <property type="project" value="InterPro"/>
</dbReference>
<evidence type="ECO:0000313" key="5">
    <source>
        <dbReference type="Proteomes" id="UP001085076"/>
    </source>
</evidence>
<sequence length="83" mass="9138">MPCERTILRRAKDDHFAAATDCYNRAARIDPYKPSTWIENGQLCVARGELNKASDNFKIVLDTDPNSVPALVAKGNNAFVGSQ</sequence>
<dbReference type="GO" id="GO:0016593">
    <property type="term" value="C:Cdc73/Paf1 complex"/>
    <property type="evidence" value="ECO:0007669"/>
    <property type="project" value="TreeGrafter"/>
</dbReference>
<keyword evidence="2 3" id="KW-0802">TPR repeat</keyword>
<dbReference type="Proteomes" id="UP001085076">
    <property type="component" value="Miscellaneous, Linkage group lg09"/>
</dbReference>
<comment type="caution">
    <text evidence="4">The sequence shown here is derived from an EMBL/GenBank/DDBJ whole genome shotgun (WGS) entry which is preliminary data.</text>
</comment>
<dbReference type="EMBL" id="JAGGNH010000009">
    <property type="protein sequence ID" value="KAJ0963003.1"/>
    <property type="molecule type" value="Genomic_DNA"/>
</dbReference>
<evidence type="ECO:0000256" key="3">
    <source>
        <dbReference type="PROSITE-ProRule" id="PRU00339"/>
    </source>
</evidence>
<organism evidence="4 5">
    <name type="scientific">Dioscorea zingiberensis</name>
    <dbReference type="NCBI Taxonomy" id="325984"/>
    <lineage>
        <taxon>Eukaryota</taxon>
        <taxon>Viridiplantae</taxon>
        <taxon>Streptophyta</taxon>
        <taxon>Embryophyta</taxon>
        <taxon>Tracheophyta</taxon>
        <taxon>Spermatophyta</taxon>
        <taxon>Magnoliopsida</taxon>
        <taxon>Liliopsida</taxon>
        <taxon>Dioscoreales</taxon>
        <taxon>Dioscoreaceae</taxon>
        <taxon>Dioscorea</taxon>
    </lineage>
</organism>
<dbReference type="PANTHER" id="PTHR14027">
    <property type="entry name" value="RNA POLYMERASE-ASSOCIATED PROTEIN CTR9"/>
    <property type="match status" value="1"/>
</dbReference>
<evidence type="ECO:0000256" key="2">
    <source>
        <dbReference type="ARBA" id="ARBA00022803"/>
    </source>
</evidence>
<evidence type="ECO:0000256" key="1">
    <source>
        <dbReference type="ARBA" id="ARBA00022737"/>
    </source>
</evidence>
<dbReference type="InterPro" id="IPR031101">
    <property type="entry name" value="Ctr9"/>
</dbReference>
<reference evidence="4" key="2">
    <citation type="journal article" date="2022" name="Hortic Res">
        <title>The genome of Dioscorea zingiberensis sheds light on the biosynthesis, origin and evolution of the medicinally important diosgenin saponins.</title>
        <authorList>
            <person name="Li Y."/>
            <person name="Tan C."/>
            <person name="Li Z."/>
            <person name="Guo J."/>
            <person name="Li S."/>
            <person name="Chen X."/>
            <person name="Wang C."/>
            <person name="Dai X."/>
            <person name="Yang H."/>
            <person name="Song W."/>
            <person name="Hou L."/>
            <person name="Xu J."/>
            <person name="Tong Z."/>
            <person name="Xu A."/>
            <person name="Yuan X."/>
            <person name="Wang W."/>
            <person name="Yang Q."/>
            <person name="Chen L."/>
            <person name="Sun Z."/>
            <person name="Wang K."/>
            <person name="Pan B."/>
            <person name="Chen J."/>
            <person name="Bao Y."/>
            <person name="Liu F."/>
            <person name="Qi X."/>
            <person name="Gang D.R."/>
            <person name="Wen J."/>
            <person name="Li J."/>
        </authorList>
    </citation>
    <scope>NUCLEOTIDE SEQUENCE</scope>
    <source>
        <strain evidence="4">Dzin_1.0</strain>
    </source>
</reference>
<evidence type="ECO:0008006" key="6">
    <source>
        <dbReference type="Google" id="ProtNLM"/>
    </source>
</evidence>
<accession>A0A9D5H4J7</accession>
<dbReference type="PROSITE" id="PS50005">
    <property type="entry name" value="TPR"/>
    <property type="match status" value="1"/>
</dbReference>
<dbReference type="SUPFAM" id="SSF48452">
    <property type="entry name" value="TPR-like"/>
    <property type="match status" value="1"/>
</dbReference>
<feature type="repeat" description="TPR" evidence="3">
    <location>
        <begin position="34"/>
        <end position="67"/>
    </location>
</feature>
<dbReference type="GO" id="GO:0000993">
    <property type="term" value="F:RNA polymerase II complex binding"/>
    <property type="evidence" value="ECO:0007669"/>
    <property type="project" value="TreeGrafter"/>
</dbReference>
<dbReference type="InterPro" id="IPR019734">
    <property type="entry name" value="TPR_rpt"/>
</dbReference>
<dbReference type="Gene3D" id="1.25.40.10">
    <property type="entry name" value="Tetratricopeptide repeat domain"/>
    <property type="match status" value="1"/>
</dbReference>
<dbReference type="AlphaFoldDB" id="A0A9D5H4J7"/>
<protein>
    <recommendedName>
        <fullName evidence="6">Tetratricopeptide repeat protein</fullName>
    </recommendedName>
</protein>
<gene>
    <name evidence="4" type="ORF">J5N97_028125</name>
</gene>
<evidence type="ECO:0000313" key="4">
    <source>
        <dbReference type="EMBL" id="KAJ0963003.1"/>
    </source>
</evidence>
<proteinExistence type="predicted"/>
<name>A0A9D5H4J7_9LILI</name>
<dbReference type="PANTHER" id="PTHR14027:SF2">
    <property type="entry name" value="RNA POLYMERASE-ASSOCIATED PROTEIN CTR9 HOMOLOG"/>
    <property type="match status" value="1"/>
</dbReference>
<dbReference type="GO" id="GO:0006368">
    <property type="term" value="P:transcription elongation by RNA polymerase II"/>
    <property type="evidence" value="ECO:0007669"/>
    <property type="project" value="TreeGrafter"/>
</dbReference>
<dbReference type="InterPro" id="IPR011990">
    <property type="entry name" value="TPR-like_helical_dom_sf"/>
</dbReference>
<dbReference type="OrthoDB" id="343875at2759"/>
<keyword evidence="5" id="KW-1185">Reference proteome</keyword>
<keyword evidence="1" id="KW-0677">Repeat</keyword>
<reference evidence="4" key="1">
    <citation type="submission" date="2021-03" db="EMBL/GenBank/DDBJ databases">
        <authorList>
            <person name="Li Z."/>
            <person name="Yang C."/>
        </authorList>
    </citation>
    <scope>NUCLEOTIDE SEQUENCE</scope>
    <source>
        <strain evidence="4">Dzin_1.0</strain>
        <tissue evidence="4">Leaf</tissue>
    </source>
</reference>